<keyword evidence="3" id="KW-1185">Reference proteome</keyword>
<protein>
    <submittedName>
        <fullName evidence="2">Uncharacterized protein</fullName>
    </submittedName>
</protein>
<feature type="coiled-coil region" evidence="1">
    <location>
        <begin position="61"/>
        <end position="102"/>
    </location>
</feature>
<evidence type="ECO:0000256" key="1">
    <source>
        <dbReference type="SAM" id="Coils"/>
    </source>
</evidence>
<keyword evidence="1" id="KW-0175">Coiled coil</keyword>
<comment type="caution">
    <text evidence="2">The sequence shown here is derived from an EMBL/GenBank/DDBJ whole genome shotgun (WGS) entry which is preliminary data.</text>
</comment>
<dbReference type="Proteomes" id="UP001596333">
    <property type="component" value="Unassembled WGS sequence"/>
</dbReference>
<evidence type="ECO:0000313" key="2">
    <source>
        <dbReference type="EMBL" id="MFC6887551.1"/>
    </source>
</evidence>
<gene>
    <name evidence="2" type="ORF">ACFQEY_00565</name>
</gene>
<sequence length="149" mass="16886">MRREMGDTETQAAMTYPTVDQYEQWKADAADMDMSVSEWIQAMVEAGRKKFDASIEPDESAQELREQRNDLKAELEHTRGRVEELETQLHRSEREKIKQYVEDNPGATIGEIGQELADTIPERLDAHLDALEGVAVTVDGEACYPVEDS</sequence>
<accession>A0ABD5UE46</accession>
<dbReference type="AlphaFoldDB" id="A0ABD5UE46"/>
<reference evidence="2 3" key="1">
    <citation type="journal article" date="2019" name="Int. J. Syst. Evol. Microbiol.">
        <title>The Global Catalogue of Microorganisms (GCM) 10K type strain sequencing project: providing services to taxonomists for standard genome sequencing and annotation.</title>
        <authorList>
            <consortium name="The Broad Institute Genomics Platform"/>
            <consortium name="The Broad Institute Genome Sequencing Center for Infectious Disease"/>
            <person name="Wu L."/>
            <person name="Ma J."/>
        </authorList>
    </citation>
    <scope>NUCLEOTIDE SEQUENCE [LARGE SCALE GENOMIC DNA]</scope>
    <source>
        <strain evidence="2 3">Y73</strain>
    </source>
</reference>
<proteinExistence type="predicted"/>
<name>A0ABD5UE46_9EURY</name>
<organism evidence="2 3">
    <name type="scientific">Halorubrum trueperi</name>
    <dbReference type="NCBI Taxonomy" id="2004704"/>
    <lineage>
        <taxon>Archaea</taxon>
        <taxon>Methanobacteriati</taxon>
        <taxon>Methanobacteriota</taxon>
        <taxon>Stenosarchaea group</taxon>
        <taxon>Halobacteria</taxon>
        <taxon>Halobacteriales</taxon>
        <taxon>Haloferacaceae</taxon>
        <taxon>Halorubrum</taxon>
    </lineage>
</organism>
<dbReference type="EMBL" id="JBHSXI010000001">
    <property type="protein sequence ID" value="MFC6887551.1"/>
    <property type="molecule type" value="Genomic_DNA"/>
</dbReference>
<evidence type="ECO:0000313" key="3">
    <source>
        <dbReference type="Proteomes" id="UP001596333"/>
    </source>
</evidence>
<dbReference type="RefSeq" id="WP_379763721.1">
    <property type="nucleotide sequence ID" value="NZ_JBHSXI010000001.1"/>
</dbReference>